<dbReference type="SUPFAM" id="SSF57586">
    <property type="entry name" value="TNF receptor-like"/>
    <property type="match status" value="1"/>
</dbReference>
<dbReference type="Ensembl" id="ENSDCDT00010059938.1">
    <property type="protein sequence ID" value="ENSDCDP00010049532.1"/>
    <property type="gene ID" value="ENSDCDG00010029625.1"/>
</dbReference>
<dbReference type="InterPro" id="IPR001368">
    <property type="entry name" value="TNFR/NGFR_Cys_rich_reg"/>
</dbReference>
<protein>
    <recommendedName>
        <fullName evidence="13">Tumor necrosis factor receptor superfamily member 1A-like</fullName>
    </recommendedName>
</protein>
<dbReference type="GO" id="GO:0007165">
    <property type="term" value="P:signal transduction"/>
    <property type="evidence" value="ECO:0007669"/>
    <property type="project" value="InterPro"/>
</dbReference>
<dbReference type="InterPro" id="IPR022329">
    <property type="entry name" value="TNFR_25"/>
</dbReference>
<proteinExistence type="predicted"/>
<feature type="disulfide bond" evidence="6">
    <location>
        <begin position="102"/>
        <end position="117"/>
    </location>
</feature>
<dbReference type="SMART" id="SM00208">
    <property type="entry name" value="TNFR"/>
    <property type="match status" value="1"/>
</dbReference>
<keyword evidence="3" id="KW-0677">Repeat</keyword>
<dbReference type="SMART" id="SM00005">
    <property type="entry name" value="DEATH"/>
    <property type="match status" value="1"/>
</dbReference>
<reference evidence="11 12" key="1">
    <citation type="submission" date="2020-06" db="EMBL/GenBank/DDBJ databases">
        <authorList>
            <consortium name="Wellcome Sanger Institute Data Sharing"/>
        </authorList>
    </citation>
    <scope>NUCLEOTIDE SEQUENCE [LARGE SCALE GENOMIC DNA]</scope>
</reference>
<keyword evidence="5" id="KW-0325">Glycoprotein</keyword>
<accession>A0AAY4DVL7</accession>
<evidence type="ECO:0000256" key="3">
    <source>
        <dbReference type="ARBA" id="ARBA00022737"/>
    </source>
</evidence>
<evidence type="ECO:0000256" key="8">
    <source>
        <dbReference type="SAM" id="SignalP"/>
    </source>
</evidence>
<evidence type="ECO:0000256" key="7">
    <source>
        <dbReference type="SAM" id="Phobius"/>
    </source>
</evidence>
<evidence type="ECO:0000256" key="2">
    <source>
        <dbReference type="ARBA" id="ARBA00022729"/>
    </source>
</evidence>
<evidence type="ECO:0008006" key="13">
    <source>
        <dbReference type="Google" id="ProtNLM"/>
    </source>
</evidence>
<dbReference type="PROSITE" id="PS50017">
    <property type="entry name" value="DEATH_DOMAIN"/>
    <property type="match status" value="1"/>
</dbReference>
<dbReference type="Gene3D" id="2.10.50.10">
    <property type="entry name" value="Tumor Necrosis Factor Receptor, subunit A, domain 2"/>
    <property type="match status" value="1"/>
</dbReference>
<dbReference type="InterPro" id="IPR000488">
    <property type="entry name" value="Death_dom"/>
</dbReference>
<feature type="chain" id="PRO_5044346077" description="Tumor necrosis factor receptor superfamily member 1A-like" evidence="8">
    <location>
        <begin position="19"/>
        <end position="421"/>
    </location>
</feature>
<keyword evidence="7" id="KW-1133">Transmembrane helix</keyword>
<gene>
    <name evidence="11" type="primary">si:ch211-112c15.8</name>
</gene>
<reference evidence="11" key="3">
    <citation type="submission" date="2025-09" db="UniProtKB">
        <authorList>
            <consortium name="Ensembl"/>
        </authorList>
    </citation>
    <scope>IDENTIFICATION</scope>
</reference>
<keyword evidence="7" id="KW-0472">Membrane</keyword>
<keyword evidence="7" id="KW-0812">Transmembrane</keyword>
<dbReference type="Pfam" id="PF00531">
    <property type="entry name" value="Death"/>
    <property type="match status" value="1"/>
</dbReference>
<comment type="caution">
    <text evidence="6">Lacks conserved residue(s) required for the propagation of feature annotation.</text>
</comment>
<dbReference type="GO" id="GO:0005886">
    <property type="term" value="C:plasma membrane"/>
    <property type="evidence" value="ECO:0007669"/>
    <property type="project" value="TreeGrafter"/>
</dbReference>
<keyword evidence="1" id="KW-0053">Apoptosis</keyword>
<keyword evidence="12" id="KW-1185">Reference proteome</keyword>
<name>A0AAY4DVL7_9TELE</name>
<evidence type="ECO:0000256" key="6">
    <source>
        <dbReference type="PROSITE-ProRule" id="PRU00206"/>
    </source>
</evidence>
<feature type="domain" description="TNFR-Cys" evidence="10">
    <location>
        <begin position="101"/>
        <end position="143"/>
    </location>
</feature>
<keyword evidence="2 8" id="KW-0732">Signal</keyword>
<evidence type="ECO:0000256" key="4">
    <source>
        <dbReference type="ARBA" id="ARBA00023157"/>
    </source>
</evidence>
<feature type="transmembrane region" description="Helical" evidence="7">
    <location>
        <begin position="219"/>
        <end position="242"/>
    </location>
</feature>
<evidence type="ECO:0000259" key="10">
    <source>
        <dbReference type="PROSITE" id="PS50050"/>
    </source>
</evidence>
<dbReference type="PROSITE" id="PS50050">
    <property type="entry name" value="TNFR_NGFR_2"/>
    <property type="match status" value="1"/>
</dbReference>
<sequence>MIVNVLLWVMCWVPPMVTFYLELKHPKTVKRLEEFSNNPLTRETAENPIRRSLRSSGMEDVCTEEILTRNPSTCCRDCPAGYKKNGNVDCSCQGESVCCSVCPSGHYTDIRSTYYECQKCTDCDTGVFQIQLKPCTSTQNRVCGCQVGYYNKNTASELTCRSCSECTNCPECSRTTPSLVPITSNCTSGLTCQPCENDNCAKEECKDSPNCQAAVHKSFGLVSVVITVITVMLLLWGSSFFLSLTYRARARYTWNKEKKDNLTDQGQPVICMPLATDMSAAPPETKEQGGFMAVQCRNVQDSIKSKSGSNSHLLLSSDSKTIHKQEAQVLYAIIKEIPVRRWKEFLRLLSVSDEDMERVEMEAGPSYLERQYQMLRLWSITSRAELEVVFSTLDSMGLSGCAQTLQEEVQRILKSARSTSL</sequence>
<dbReference type="InterPro" id="IPR011029">
    <property type="entry name" value="DEATH-like_dom_sf"/>
</dbReference>
<keyword evidence="4 6" id="KW-1015">Disulfide bond</keyword>
<feature type="signal peptide" evidence="8">
    <location>
        <begin position="1"/>
        <end position="18"/>
    </location>
</feature>
<dbReference type="AlphaFoldDB" id="A0AAY4DVL7"/>
<evidence type="ECO:0000256" key="5">
    <source>
        <dbReference type="ARBA" id="ARBA00023180"/>
    </source>
</evidence>
<organism evidence="11 12">
    <name type="scientific">Denticeps clupeoides</name>
    <name type="common">denticle herring</name>
    <dbReference type="NCBI Taxonomy" id="299321"/>
    <lineage>
        <taxon>Eukaryota</taxon>
        <taxon>Metazoa</taxon>
        <taxon>Chordata</taxon>
        <taxon>Craniata</taxon>
        <taxon>Vertebrata</taxon>
        <taxon>Euteleostomi</taxon>
        <taxon>Actinopterygii</taxon>
        <taxon>Neopterygii</taxon>
        <taxon>Teleostei</taxon>
        <taxon>Clupei</taxon>
        <taxon>Clupeiformes</taxon>
        <taxon>Denticipitoidei</taxon>
        <taxon>Denticipitidae</taxon>
        <taxon>Denticeps</taxon>
    </lineage>
</organism>
<feature type="domain" description="Death" evidence="9">
    <location>
        <begin position="327"/>
        <end position="409"/>
    </location>
</feature>
<reference evidence="11" key="2">
    <citation type="submission" date="2025-08" db="UniProtKB">
        <authorList>
            <consortium name="Ensembl"/>
        </authorList>
    </citation>
    <scope>IDENTIFICATION</scope>
</reference>
<dbReference type="GeneTree" id="ENSGT00940000159540"/>
<evidence type="ECO:0000259" key="9">
    <source>
        <dbReference type="PROSITE" id="PS50017"/>
    </source>
</evidence>
<dbReference type="PANTHER" id="PTHR47220:SF1">
    <property type="entry name" value="TUMOR NECROSIS FACTOR RECEPTOR SUPERFAMILY MEMBER 25"/>
    <property type="match status" value="1"/>
</dbReference>
<evidence type="ECO:0000313" key="12">
    <source>
        <dbReference type="Proteomes" id="UP000694580"/>
    </source>
</evidence>
<dbReference type="SUPFAM" id="SSF47986">
    <property type="entry name" value="DEATH domain"/>
    <property type="match status" value="1"/>
</dbReference>
<dbReference type="Gene3D" id="1.10.533.10">
    <property type="entry name" value="Death Domain, Fas"/>
    <property type="match status" value="1"/>
</dbReference>
<evidence type="ECO:0000256" key="1">
    <source>
        <dbReference type="ARBA" id="ARBA00022703"/>
    </source>
</evidence>
<evidence type="ECO:0000313" key="11">
    <source>
        <dbReference type="Ensembl" id="ENSDCDP00010049532.1"/>
    </source>
</evidence>
<dbReference type="GO" id="GO:0006915">
    <property type="term" value="P:apoptotic process"/>
    <property type="evidence" value="ECO:0007669"/>
    <property type="project" value="UniProtKB-KW"/>
</dbReference>
<feature type="repeat" description="TNFR-Cys" evidence="6">
    <location>
        <begin position="101"/>
        <end position="143"/>
    </location>
</feature>
<dbReference type="PANTHER" id="PTHR47220">
    <property type="entry name" value="TUMOR NECROSIS FACTOR RECEPTOR SUPERFAMILY MEMBER 25"/>
    <property type="match status" value="1"/>
</dbReference>
<dbReference type="Proteomes" id="UP000694580">
    <property type="component" value="Chromosome 10"/>
</dbReference>
<dbReference type="Pfam" id="PF00020">
    <property type="entry name" value="TNFR_c6"/>
    <property type="match status" value="1"/>
</dbReference>